<dbReference type="GO" id="GO:0005886">
    <property type="term" value="C:plasma membrane"/>
    <property type="evidence" value="ECO:0007669"/>
    <property type="project" value="UniProtKB-SubCell"/>
</dbReference>
<evidence type="ECO:0000313" key="13">
    <source>
        <dbReference type="EMBL" id="CUV58944.1"/>
    </source>
</evidence>
<evidence type="ECO:0000313" key="11">
    <source>
        <dbReference type="EMBL" id="CUV47520.1"/>
    </source>
</evidence>
<protein>
    <submittedName>
        <fullName evidence="14">LysE/ArgO family amino acid transporter</fullName>
    </submittedName>
</protein>
<sequence>MTGPGPESAPLIGAALSGFGLGASLIVAIGAQNAYVLRQGLRREYVLGVVLICALCDMALIALGVAGMGTLISAHPAWLTAVRWAGAAFLLAYGARAFRAAWRGAERLQARNGDKASHAQVLASALALSLLNPHVYLDTVVLLGAIGGRYAMPANVAFAGGAMCASILWFSLLGFGARLLEPVFARPVAWRVLDALIGAVMWAIALTLLMGG</sequence>
<feature type="transmembrane region" description="Helical" evidence="6">
    <location>
        <begin position="45"/>
        <end position="72"/>
    </location>
</feature>
<dbReference type="PATRIC" id="fig|305.107.peg.797"/>
<dbReference type="EMBL" id="LN899820">
    <property type="protein sequence ID" value="CUV56645.1"/>
    <property type="molecule type" value="Genomic_DNA"/>
</dbReference>
<proteinExistence type="predicted"/>
<reference evidence="14" key="2">
    <citation type="submission" date="2021-10" db="EMBL/GenBank/DDBJ databases">
        <title>Complete genome sequences of five Ralstonia solancearum strains isolated from sunflower.</title>
        <authorList>
            <person name="She X."/>
            <person name="He Z."/>
        </authorList>
    </citation>
    <scope>NUCLEOTIDE SEQUENCE</scope>
    <source>
        <strain evidence="14">RS638</strain>
    </source>
</reference>
<dbReference type="EMBL" id="CP085043">
    <property type="protein sequence ID" value="UZF14525.1"/>
    <property type="molecule type" value="Genomic_DNA"/>
</dbReference>
<dbReference type="EMBL" id="LN899822">
    <property type="protein sequence ID" value="CUV58944.1"/>
    <property type="molecule type" value="Genomic_DNA"/>
</dbReference>
<keyword evidence="2" id="KW-1003">Cell membrane</keyword>
<keyword evidence="5 6" id="KW-0472">Membrane</keyword>
<evidence type="ECO:0000256" key="6">
    <source>
        <dbReference type="SAM" id="Phobius"/>
    </source>
</evidence>
<organism evidence="8">
    <name type="scientific">Ralstonia solanacearum</name>
    <name type="common">Pseudomonas solanacearum</name>
    <dbReference type="NCBI Taxonomy" id="305"/>
    <lineage>
        <taxon>Bacteria</taxon>
        <taxon>Pseudomonadati</taxon>
        <taxon>Pseudomonadota</taxon>
        <taxon>Betaproteobacteria</taxon>
        <taxon>Burkholderiales</taxon>
        <taxon>Burkholderiaceae</taxon>
        <taxon>Ralstonia</taxon>
        <taxon>Ralstonia solanacearum species complex</taxon>
    </lineage>
</organism>
<evidence type="ECO:0000313" key="14">
    <source>
        <dbReference type="EMBL" id="UZF14525.1"/>
    </source>
</evidence>
<feature type="transmembrane region" description="Helical" evidence="6">
    <location>
        <begin position="119"/>
        <end position="137"/>
    </location>
</feature>
<evidence type="ECO:0000313" key="8">
    <source>
        <dbReference type="EMBL" id="CUV28002.1"/>
    </source>
</evidence>
<feature type="transmembrane region" description="Helical" evidence="6">
    <location>
        <begin position="78"/>
        <end position="98"/>
    </location>
</feature>
<feature type="transmembrane region" description="Helical" evidence="6">
    <location>
        <begin position="157"/>
        <end position="180"/>
    </location>
</feature>
<keyword evidence="4 6" id="KW-1133">Transmembrane helix</keyword>
<dbReference type="AlphaFoldDB" id="A0A0K1ZNY7"/>
<dbReference type="EMBL" id="LN899827">
    <property type="protein sequence ID" value="CUV47520.1"/>
    <property type="molecule type" value="Genomic_DNA"/>
</dbReference>
<evidence type="ECO:0000256" key="1">
    <source>
        <dbReference type="ARBA" id="ARBA00004651"/>
    </source>
</evidence>
<evidence type="ECO:0000313" key="9">
    <source>
        <dbReference type="EMBL" id="CUV37303.1"/>
    </source>
</evidence>
<reference evidence="8" key="1">
    <citation type="submission" date="2015-10" db="EMBL/GenBank/DDBJ databases">
        <authorList>
            <person name="Gilbert D.G."/>
        </authorList>
    </citation>
    <scope>NUCLEOTIDE SEQUENCE</scope>
    <source>
        <strain evidence="8">Phyl III-seqv23</strain>
    </source>
</reference>
<dbReference type="EMBL" id="LN899824">
    <property type="protein sequence ID" value="CUV28002.1"/>
    <property type="molecule type" value="Genomic_DNA"/>
</dbReference>
<dbReference type="GO" id="GO:0015171">
    <property type="term" value="F:amino acid transmembrane transporter activity"/>
    <property type="evidence" value="ECO:0007669"/>
    <property type="project" value="TreeGrafter"/>
</dbReference>
<name>A0A0K1ZNY7_RALSL</name>
<dbReference type="EMBL" id="LN899823">
    <property type="protein sequence ID" value="CUV24370.1"/>
    <property type="molecule type" value="Genomic_DNA"/>
</dbReference>
<dbReference type="EMBL" id="LN899825">
    <property type="protein sequence ID" value="CUV37303.1"/>
    <property type="molecule type" value="Genomic_DNA"/>
</dbReference>
<evidence type="ECO:0000256" key="5">
    <source>
        <dbReference type="ARBA" id="ARBA00023136"/>
    </source>
</evidence>
<evidence type="ECO:0000256" key="3">
    <source>
        <dbReference type="ARBA" id="ARBA00022692"/>
    </source>
</evidence>
<dbReference type="EMBL" id="LN899826">
    <property type="protein sequence ID" value="CUV40326.1"/>
    <property type="molecule type" value="Genomic_DNA"/>
</dbReference>
<feature type="transmembrane region" description="Helical" evidence="6">
    <location>
        <begin position="192"/>
        <end position="211"/>
    </location>
</feature>
<accession>A0A0K1ZNY7</accession>
<dbReference type="InterPro" id="IPR001123">
    <property type="entry name" value="LeuE-type"/>
</dbReference>
<dbReference type="PANTHER" id="PTHR30086:SF20">
    <property type="entry name" value="ARGININE EXPORTER PROTEIN ARGO-RELATED"/>
    <property type="match status" value="1"/>
</dbReference>
<evidence type="ECO:0000256" key="2">
    <source>
        <dbReference type="ARBA" id="ARBA00022475"/>
    </source>
</evidence>
<evidence type="ECO:0000313" key="12">
    <source>
        <dbReference type="EMBL" id="CUV56645.1"/>
    </source>
</evidence>
<keyword evidence="3 6" id="KW-0812">Transmembrane</keyword>
<evidence type="ECO:0000256" key="4">
    <source>
        <dbReference type="ARBA" id="ARBA00022989"/>
    </source>
</evidence>
<evidence type="ECO:0000313" key="7">
    <source>
        <dbReference type="EMBL" id="CUV24370.1"/>
    </source>
</evidence>
<evidence type="ECO:0000313" key="10">
    <source>
        <dbReference type="EMBL" id="CUV40326.1"/>
    </source>
</evidence>
<comment type="subcellular location">
    <subcellularLocation>
        <location evidence="1">Cell membrane</location>
        <topology evidence="1">Multi-pass membrane protein</topology>
    </subcellularLocation>
</comment>
<gene>
    <name evidence="14" type="ORF">LH706_16220</name>
    <name evidence="13" type="ORF">RD1301_v1_120018</name>
    <name evidence="7" type="ORF">RUN1744_v1_630002</name>
    <name evidence="8" type="ORF">RUN1985_v1_150111</name>
    <name evidence="12" type="ORF">RUN215_v1_940002</name>
    <name evidence="9" type="ORF">TD1301_v1_3130028</name>
    <name evidence="10" type="ORF">TF3108_v1_430104</name>
    <name evidence="11" type="ORF">TO10_v1_1000018</name>
</gene>
<feature type="transmembrane region" description="Helical" evidence="6">
    <location>
        <begin position="12"/>
        <end position="33"/>
    </location>
</feature>
<dbReference type="PANTHER" id="PTHR30086">
    <property type="entry name" value="ARGININE EXPORTER PROTEIN ARGO"/>
    <property type="match status" value="1"/>
</dbReference>
<dbReference type="Pfam" id="PF01810">
    <property type="entry name" value="LysE"/>
    <property type="match status" value="1"/>
</dbReference>